<gene>
    <name evidence="9" type="ORF">DWX27_23615</name>
    <name evidence="10" type="ORF">DWZ32_12840</name>
</gene>
<evidence type="ECO:0000313" key="9">
    <source>
        <dbReference type="EMBL" id="RGT43981.1"/>
    </source>
</evidence>
<evidence type="ECO:0000256" key="2">
    <source>
        <dbReference type="ARBA" id="ARBA00006275"/>
    </source>
</evidence>
<evidence type="ECO:0000256" key="5">
    <source>
        <dbReference type="ARBA" id="ARBA00023237"/>
    </source>
</evidence>
<evidence type="ECO:0000259" key="8">
    <source>
        <dbReference type="Pfam" id="PF14322"/>
    </source>
</evidence>
<evidence type="ECO:0000259" key="7">
    <source>
        <dbReference type="Pfam" id="PF07980"/>
    </source>
</evidence>
<evidence type="ECO:0000256" key="6">
    <source>
        <dbReference type="SAM" id="SignalP"/>
    </source>
</evidence>
<keyword evidence="5" id="KW-0998">Cell outer membrane</keyword>
<feature type="chain" id="PRO_5043182423" evidence="6">
    <location>
        <begin position="24"/>
        <end position="493"/>
    </location>
</feature>
<feature type="signal peptide" evidence="6">
    <location>
        <begin position="1"/>
        <end position="23"/>
    </location>
</feature>
<dbReference type="PROSITE" id="PS51257">
    <property type="entry name" value="PROKAR_LIPOPROTEIN"/>
    <property type="match status" value="1"/>
</dbReference>
<keyword evidence="3 6" id="KW-0732">Signal</keyword>
<sequence length="493" mass="56154">MKAIYKIVALGLCLGLISCSDFLDLQPKNKLGGEQFYQTAEQFTMAVNGAYSTLQEGGQYGNWYVFSEIPSDNTHNLLSGSVVDQDEFDKFYIRTTNPYIANFWNKSYACINRVNTVLDRIDNIDIDETLSDRYKLECKFLRALTYFNLVRVYGDVPLVLHEISINESYKYMRDPKEKVYEQIIADLKEAEALPISYKEDKNIGRATSGAAKALLGKVYLTLNKYSEAETKLAEVINSKVYALLENEAGSLNNKGYASVFHADNHNNKETVFEVQFKKGGYGEGSDFPNTFAPFNSGTNVVQVGGTGGNNIPEMDMYNAYEDGDLRRDFSMALGYNDSRKDGKWVESRYVKKYFDIPYQNGDSNNNFPVIRYADVLLMYAEALNQNGKTAQACDYLNQVRRRGFGYQTTETSPVDIKTSDKNEFFLIVEHERRVELAFEGHRWFDLIRTGRAIEVMTSKGFKLNETNLTTPIPQKQVDVNPELKQNDYQITPK</sequence>
<keyword evidence="4" id="KW-0472">Membrane</keyword>
<dbReference type="AlphaFoldDB" id="A0A3E4KWU1"/>
<dbReference type="InterPro" id="IPR033985">
    <property type="entry name" value="SusD-like_N"/>
</dbReference>
<reference evidence="11 12" key="1">
    <citation type="submission" date="2018-08" db="EMBL/GenBank/DDBJ databases">
        <title>A genome reference for cultivated species of the human gut microbiota.</title>
        <authorList>
            <person name="Zou Y."/>
            <person name="Xue W."/>
            <person name="Luo G."/>
        </authorList>
    </citation>
    <scope>NUCLEOTIDE SEQUENCE [LARGE SCALE GENOMIC DNA]</scope>
    <source>
        <strain evidence="9 11">AF19-10AC</strain>
        <strain evidence="10 12">AF31-23</strain>
    </source>
</reference>
<organism evidence="10 12">
    <name type="scientific">Bacteroides intestinalis</name>
    <dbReference type="NCBI Taxonomy" id="329854"/>
    <lineage>
        <taxon>Bacteria</taxon>
        <taxon>Pseudomonadati</taxon>
        <taxon>Bacteroidota</taxon>
        <taxon>Bacteroidia</taxon>
        <taxon>Bacteroidales</taxon>
        <taxon>Bacteroidaceae</taxon>
        <taxon>Bacteroides</taxon>
    </lineage>
</organism>
<evidence type="ECO:0000256" key="1">
    <source>
        <dbReference type="ARBA" id="ARBA00004442"/>
    </source>
</evidence>
<dbReference type="SUPFAM" id="SSF48452">
    <property type="entry name" value="TPR-like"/>
    <property type="match status" value="1"/>
</dbReference>
<dbReference type="EMBL" id="QRQM01000013">
    <property type="protein sequence ID" value="RHN06272.1"/>
    <property type="molecule type" value="Genomic_DNA"/>
</dbReference>
<dbReference type="Proteomes" id="UP000284772">
    <property type="component" value="Unassembled WGS sequence"/>
</dbReference>
<evidence type="ECO:0000313" key="12">
    <source>
        <dbReference type="Proteomes" id="UP000286003"/>
    </source>
</evidence>
<comment type="subcellular location">
    <subcellularLocation>
        <location evidence="1">Cell outer membrane</location>
    </subcellularLocation>
</comment>
<dbReference type="Gene3D" id="1.25.40.390">
    <property type="match status" value="1"/>
</dbReference>
<dbReference type="RefSeq" id="WP_115503232.1">
    <property type="nucleotide sequence ID" value="NZ_CABMMK010000005.1"/>
</dbReference>
<evidence type="ECO:0000256" key="4">
    <source>
        <dbReference type="ARBA" id="ARBA00023136"/>
    </source>
</evidence>
<dbReference type="Pfam" id="PF07980">
    <property type="entry name" value="SusD_RagB"/>
    <property type="match status" value="1"/>
</dbReference>
<feature type="domain" description="SusD-like N-terminal" evidence="8">
    <location>
        <begin position="21"/>
        <end position="220"/>
    </location>
</feature>
<evidence type="ECO:0000313" key="11">
    <source>
        <dbReference type="Proteomes" id="UP000284772"/>
    </source>
</evidence>
<comment type="similarity">
    <text evidence="2">Belongs to the SusD family.</text>
</comment>
<dbReference type="CDD" id="cd08977">
    <property type="entry name" value="SusD"/>
    <property type="match status" value="1"/>
</dbReference>
<comment type="caution">
    <text evidence="10">The sequence shown here is derived from an EMBL/GenBank/DDBJ whole genome shotgun (WGS) entry which is preliminary data.</text>
</comment>
<feature type="domain" description="RagB/SusD" evidence="7">
    <location>
        <begin position="334"/>
        <end position="487"/>
    </location>
</feature>
<dbReference type="InterPro" id="IPR012944">
    <property type="entry name" value="SusD_RagB_dom"/>
</dbReference>
<accession>A0A3E4KWU1</accession>
<name>A0A3E4KWU1_9BACE</name>
<dbReference type="Pfam" id="PF14322">
    <property type="entry name" value="SusD-like_3"/>
    <property type="match status" value="1"/>
</dbReference>
<evidence type="ECO:0000256" key="3">
    <source>
        <dbReference type="ARBA" id="ARBA00022729"/>
    </source>
</evidence>
<dbReference type="InterPro" id="IPR011990">
    <property type="entry name" value="TPR-like_helical_dom_sf"/>
</dbReference>
<proteinExistence type="inferred from homology"/>
<protein>
    <submittedName>
        <fullName evidence="10">RagB/SusD family nutrient uptake outer membrane protein</fullName>
    </submittedName>
</protein>
<dbReference type="EMBL" id="QRWT01000053">
    <property type="protein sequence ID" value="RGT43981.1"/>
    <property type="molecule type" value="Genomic_DNA"/>
</dbReference>
<dbReference type="Proteomes" id="UP000286003">
    <property type="component" value="Unassembled WGS sequence"/>
</dbReference>
<dbReference type="GO" id="GO:0009279">
    <property type="term" value="C:cell outer membrane"/>
    <property type="evidence" value="ECO:0007669"/>
    <property type="project" value="UniProtKB-SubCell"/>
</dbReference>
<evidence type="ECO:0000313" key="10">
    <source>
        <dbReference type="EMBL" id="RHN06272.1"/>
    </source>
</evidence>